<dbReference type="EMBL" id="PDSH01000015">
    <property type="protein sequence ID" value="PIE24910.1"/>
    <property type="molecule type" value="Genomic_DNA"/>
</dbReference>
<name>A0A2G6JNW8_NEPCE</name>
<accession>A0A2G6JNW8</accession>
<sequence>MPIAKKIATKSVAILAMLSCLLCLNVNAQELPKESRVPGGIAIITLHGLESDMAPSAWYKGNRVMVLPAEGSGYAKGGKWIAVAGIPLSAKVSQKQHLRANGTSYYFSITDKEYRAQYLTIKNKRHVEPDPDDVKRWRIEKAKMVAAFKSWSEPQVTPTHFVLPAQGPFSSPFGLKRFFNKQPRNPHSGLDIAAPSGDPIIAPAAGTVVDTGNYFFNGNTVILDHGRGLTTMYCHMSKIDVKIGDKVATGDKLGEIGKTGRVTGPHLHWSVSLNNTRVDPMLFLSNK</sequence>
<evidence type="ECO:0000259" key="2">
    <source>
        <dbReference type="Pfam" id="PF01551"/>
    </source>
</evidence>
<dbReference type="STRING" id="207954.MED92_16325"/>
<dbReference type="Pfam" id="PF18421">
    <property type="entry name" value="Peptidase_M23_N"/>
    <property type="match status" value="1"/>
</dbReference>
<organism evidence="4 5">
    <name type="scientific">Neptuniibacter caesariensis</name>
    <dbReference type="NCBI Taxonomy" id="207954"/>
    <lineage>
        <taxon>Bacteria</taxon>
        <taxon>Pseudomonadati</taxon>
        <taxon>Pseudomonadota</taxon>
        <taxon>Gammaproteobacteria</taxon>
        <taxon>Oceanospirillales</taxon>
        <taxon>Oceanospirillaceae</taxon>
        <taxon>Neptuniibacter</taxon>
    </lineage>
</organism>
<protein>
    <submittedName>
        <fullName evidence="4">Peptidase M23</fullName>
    </submittedName>
</protein>
<dbReference type="AlphaFoldDB" id="A0A2G6JNW8"/>
<dbReference type="InterPro" id="IPR040487">
    <property type="entry name" value="Peptidase_M23_N"/>
</dbReference>
<feature type="chain" id="PRO_5013915948" evidence="1">
    <location>
        <begin position="29"/>
        <end position="287"/>
    </location>
</feature>
<dbReference type="Gene3D" id="2.60.40.1590">
    <property type="entry name" value="Peptidoglycan hydrolase domains"/>
    <property type="match status" value="1"/>
</dbReference>
<comment type="caution">
    <text evidence="4">The sequence shown here is derived from an EMBL/GenBank/DDBJ whole genome shotgun (WGS) entry which is preliminary data.</text>
</comment>
<dbReference type="InterPro" id="IPR050570">
    <property type="entry name" value="Cell_wall_metabolism_enzyme"/>
</dbReference>
<dbReference type="Pfam" id="PF01551">
    <property type="entry name" value="Peptidase_M23"/>
    <property type="match status" value="1"/>
</dbReference>
<dbReference type="PANTHER" id="PTHR21666:SF285">
    <property type="entry name" value="M23 FAMILY METALLOPEPTIDASE"/>
    <property type="match status" value="1"/>
</dbReference>
<evidence type="ECO:0000313" key="4">
    <source>
        <dbReference type="EMBL" id="PIE24910.1"/>
    </source>
</evidence>
<evidence type="ECO:0000313" key="5">
    <source>
        <dbReference type="Proteomes" id="UP000243469"/>
    </source>
</evidence>
<dbReference type="InterPro" id="IPR011055">
    <property type="entry name" value="Dup_hybrid_motif"/>
</dbReference>
<dbReference type="CDD" id="cd12797">
    <property type="entry name" value="M23_peptidase"/>
    <property type="match status" value="1"/>
</dbReference>
<evidence type="ECO:0000256" key="1">
    <source>
        <dbReference type="SAM" id="SignalP"/>
    </source>
</evidence>
<dbReference type="GO" id="GO:0004222">
    <property type="term" value="F:metalloendopeptidase activity"/>
    <property type="evidence" value="ECO:0007669"/>
    <property type="project" value="TreeGrafter"/>
</dbReference>
<dbReference type="Gene3D" id="2.70.70.10">
    <property type="entry name" value="Glucose Permease (Domain IIA)"/>
    <property type="match status" value="1"/>
</dbReference>
<keyword evidence="1" id="KW-0732">Signal</keyword>
<dbReference type="Proteomes" id="UP000243469">
    <property type="component" value="Unassembled WGS sequence"/>
</dbReference>
<reference evidence="4 5" key="1">
    <citation type="submission" date="2017-10" db="EMBL/GenBank/DDBJ databases">
        <title>Novel microbial diversity and functional potential in the marine mammal oral microbiome.</title>
        <authorList>
            <person name="Dudek N.K."/>
            <person name="Sun C.L."/>
            <person name="Burstein D."/>
            <person name="Kantor R.S."/>
            <person name="Aliaga Goltsman D.S."/>
            <person name="Bik E.M."/>
            <person name="Thomas B.C."/>
            <person name="Banfield J.F."/>
            <person name="Relman D.A."/>
        </authorList>
    </citation>
    <scope>NUCLEOTIDE SEQUENCE [LARGE SCALE GENOMIC DNA]</scope>
    <source>
        <strain evidence="4">DOLJORAL78_47_21</strain>
    </source>
</reference>
<dbReference type="PANTHER" id="PTHR21666">
    <property type="entry name" value="PEPTIDASE-RELATED"/>
    <property type="match status" value="1"/>
</dbReference>
<dbReference type="SUPFAM" id="SSF51261">
    <property type="entry name" value="Duplicated hybrid motif"/>
    <property type="match status" value="1"/>
</dbReference>
<feature type="signal peptide" evidence="1">
    <location>
        <begin position="1"/>
        <end position="28"/>
    </location>
</feature>
<feature type="domain" description="Peptidase family M23 N-terminal" evidence="3">
    <location>
        <begin position="37"/>
        <end position="112"/>
    </location>
</feature>
<gene>
    <name evidence="4" type="ORF">CSA60_02860</name>
</gene>
<feature type="domain" description="M23ase beta-sheet core" evidence="2">
    <location>
        <begin position="186"/>
        <end position="280"/>
    </location>
</feature>
<dbReference type="FunFam" id="2.70.70.10:FF:000019">
    <property type="entry name" value="M23 family peptidase"/>
    <property type="match status" value="1"/>
</dbReference>
<dbReference type="InterPro" id="IPR016047">
    <property type="entry name" value="M23ase_b-sheet_dom"/>
</dbReference>
<proteinExistence type="predicted"/>
<evidence type="ECO:0000259" key="3">
    <source>
        <dbReference type="Pfam" id="PF18421"/>
    </source>
</evidence>